<reference evidence="2" key="1">
    <citation type="submission" date="2014-12" db="EMBL/GenBank/DDBJ databases">
        <title>Insight into the proteome of Arion vulgaris.</title>
        <authorList>
            <person name="Aradska J."/>
            <person name="Bulat T."/>
            <person name="Smidak R."/>
            <person name="Sarate P."/>
            <person name="Gangsoo J."/>
            <person name="Sialana F."/>
            <person name="Bilban M."/>
            <person name="Lubec G."/>
        </authorList>
    </citation>
    <scope>NUCLEOTIDE SEQUENCE</scope>
    <source>
        <tissue evidence="2">Skin</tissue>
    </source>
</reference>
<gene>
    <name evidence="2" type="primary">ORF201813</name>
</gene>
<evidence type="ECO:0000256" key="1">
    <source>
        <dbReference type="SAM" id="MobiDB-lite"/>
    </source>
</evidence>
<evidence type="ECO:0000313" key="2">
    <source>
        <dbReference type="EMBL" id="CEK94616.1"/>
    </source>
</evidence>
<name>A0A0B7BQG8_9EUPU</name>
<sequence>MIHILLKGGLKGTSMHRFLFMAWSLSGEMTHHLMRELHKLCSFSNNSKGSLEKKNESVSSTMRPGFKSTIFRTQDKHTLQQRPTPERALIQFLKK</sequence>
<dbReference type="AlphaFoldDB" id="A0A0B7BQG8"/>
<protein>
    <submittedName>
        <fullName evidence="2">Uncharacterized protein</fullName>
    </submittedName>
</protein>
<accession>A0A0B7BQG8</accession>
<organism evidence="2">
    <name type="scientific">Arion vulgaris</name>
    <dbReference type="NCBI Taxonomy" id="1028688"/>
    <lineage>
        <taxon>Eukaryota</taxon>
        <taxon>Metazoa</taxon>
        <taxon>Spiralia</taxon>
        <taxon>Lophotrochozoa</taxon>
        <taxon>Mollusca</taxon>
        <taxon>Gastropoda</taxon>
        <taxon>Heterobranchia</taxon>
        <taxon>Euthyneura</taxon>
        <taxon>Panpulmonata</taxon>
        <taxon>Eupulmonata</taxon>
        <taxon>Stylommatophora</taxon>
        <taxon>Helicina</taxon>
        <taxon>Arionoidea</taxon>
        <taxon>Arionidae</taxon>
        <taxon>Arion</taxon>
    </lineage>
</organism>
<proteinExistence type="predicted"/>
<dbReference type="EMBL" id="HACG01047751">
    <property type="protein sequence ID" value="CEK94616.1"/>
    <property type="molecule type" value="Transcribed_RNA"/>
</dbReference>
<feature type="region of interest" description="Disordered" evidence="1">
    <location>
        <begin position="75"/>
        <end position="95"/>
    </location>
</feature>